<proteinExistence type="predicted"/>
<organism evidence="1 2">
    <name type="scientific">Ixodes persulcatus</name>
    <name type="common">Taiga tick</name>
    <dbReference type="NCBI Taxonomy" id="34615"/>
    <lineage>
        <taxon>Eukaryota</taxon>
        <taxon>Metazoa</taxon>
        <taxon>Ecdysozoa</taxon>
        <taxon>Arthropoda</taxon>
        <taxon>Chelicerata</taxon>
        <taxon>Arachnida</taxon>
        <taxon>Acari</taxon>
        <taxon>Parasitiformes</taxon>
        <taxon>Ixodida</taxon>
        <taxon>Ixodoidea</taxon>
        <taxon>Ixodidae</taxon>
        <taxon>Ixodinae</taxon>
        <taxon>Ixodes</taxon>
    </lineage>
</organism>
<evidence type="ECO:0000313" key="1">
    <source>
        <dbReference type="EMBL" id="KAG0425764.1"/>
    </source>
</evidence>
<protein>
    <submittedName>
        <fullName evidence="1">Uncharacterized protein</fullName>
    </submittedName>
</protein>
<reference evidence="1 2" key="1">
    <citation type="journal article" date="2020" name="Cell">
        <title>Large-Scale Comparative Analyses of Tick Genomes Elucidate Their Genetic Diversity and Vector Capacities.</title>
        <authorList>
            <consortium name="Tick Genome and Microbiome Consortium (TIGMIC)"/>
            <person name="Jia N."/>
            <person name="Wang J."/>
            <person name="Shi W."/>
            <person name="Du L."/>
            <person name="Sun Y."/>
            <person name="Zhan W."/>
            <person name="Jiang J.F."/>
            <person name="Wang Q."/>
            <person name="Zhang B."/>
            <person name="Ji P."/>
            <person name="Bell-Sakyi L."/>
            <person name="Cui X.M."/>
            <person name="Yuan T.T."/>
            <person name="Jiang B.G."/>
            <person name="Yang W.F."/>
            <person name="Lam T.T."/>
            <person name="Chang Q.C."/>
            <person name="Ding S.J."/>
            <person name="Wang X.J."/>
            <person name="Zhu J.G."/>
            <person name="Ruan X.D."/>
            <person name="Zhao L."/>
            <person name="Wei J.T."/>
            <person name="Ye R.Z."/>
            <person name="Que T.C."/>
            <person name="Du C.H."/>
            <person name="Zhou Y.H."/>
            <person name="Cheng J.X."/>
            <person name="Dai P.F."/>
            <person name="Guo W.B."/>
            <person name="Han X.H."/>
            <person name="Huang E.J."/>
            <person name="Li L.F."/>
            <person name="Wei W."/>
            <person name="Gao Y.C."/>
            <person name="Liu J.Z."/>
            <person name="Shao H.Z."/>
            <person name="Wang X."/>
            <person name="Wang C.C."/>
            <person name="Yang T.C."/>
            <person name="Huo Q.B."/>
            <person name="Li W."/>
            <person name="Chen H.Y."/>
            <person name="Chen S.E."/>
            <person name="Zhou L.G."/>
            <person name="Ni X.B."/>
            <person name="Tian J.H."/>
            <person name="Sheng Y."/>
            <person name="Liu T."/>
            <person name="Pan Y.S."/>
            <person name="Xia L.Y."/>
            <person name="Li J."/>
            <person name="Zhao F."/>
            <person name="Cao W.C."/>
        </authorList>
    </citation>
    <scope>NUCLEOTIDE SEQUENCE [LARGE SCALE GENOMIC DNA]</scope>
    <source>
        <strain evidence="1">Iper-2018</strain>
    </source>
</reference>
<accession>A0AC60PXH3</accession>
<dbReference type="Proteomes" id="UP000805193">
    <property type="component" value="Unassembled WGS sequence"/>
</dbReference>
<name>A0AC60PXH3_IXOPE</name>
<comment type="caution">
    <text evidence="1">The sequence shown here is derived from an EMBL/GenBank/DDBJ whole genome shotgun (WGS) entry which is preliminary data.</text>
</comment>
<gene>
    <name evidence="1" type="ORF">HPB47_027099</name>
</gene>
<evidence type="ECO:0000313" key="2">
    <source>
        <dbReference type="Proteomes" id="UP000805193"/>
    </source>
</evidence>
<keyword evidence="2" id="KW-1185">Reference proteome</keyword>
<sequence>MSSASSYFRARLALVTGGGSGIGRSVCHALAKEGCRVIVADINLDGAKTTVESLPGPSLSGVQICAQIHFATLVFVSHKLCSKFYFIFRQGNGVTLASKPLPAFYVGLSVLSHNTTSQSNSDLFG</sequence>
<dbReference type="EMBL" id="JABSTQ010009805">
    <property type="protein sequence ID" value="KAG0425764.1"/>
    <property type="molecule type" value="Genomic_DNA"/>
</dbReference>